<name>A0A235BU85_UNCW3</name>
<gene>
    <name evidence="2" type="ORF">CH333_06025</name>
</gene>
<dbReference type="AlphaFoldDB" id="A0A235BU85"/>
<dbReference type="EMBL" id="NOZQ01000130">
    <property type="protein sequence ID" value="OYD15317.1"/>
    <property type="molecule type" value="Genomic_DNA"/>
</dbReference>
<sequence length="91" mass="10128">MLRGLLRLRLALLDSFASNGASNDIPRNDITPDNHNDKEITVNQRLPLKAGRPIFFLTFVIICDIIKKVSYMVCINKGGKRETPGMGPIFG</sequence>
<feature type="signal peptide" evidence="1">
    <location>
        <begin position="1"/>
        <end position="20"/>
    </location>
</feature>
<proteinExistence type="predicted"/>
<reference evidence="2 3" key="1">
    <citation type="submission" date="2017-07" db="EMBL/GenBank/DDBJ databases">
        <title>Recovery of genomes from metagenomes via a dereplication, aggregation, and scoring strategy.</title>
        <authorList>
            <person name="Sieber C.M."/>
            <person name="Probst A.J."/>
            <person name="Sharrar A."/>
            <person name="Thomas B.C."/>
            <person name="Hess M."/>
            <person name="Tringe S.G."/>
            <person name="Banfield J.F."/>
        </authorList>
    </citation>
    <scope>NUCLEOTIDE SEQUENCE [LARGE SCALE GENOMIC DNA]</scope>
    <source>
        <strain evidence="2">JGI_Cruoil_03_44_89</strain>
    </source>
</reference>
<organism evidence="2 3">
    <name type="scientific">candidate division WOR-3 bacterium JGI_Cruoil_03_44_89</name>
    <dbReference type="NCBI Taxonomy" id="1973748"/>
    <lineage>
        <taxon>Bacteria</taxon>
        <taxon>Bacteria division WOR-3</taxon>
    </lineage>
</organism>
<dbReference type="Proteomes" id="UP000215215">
    <property type="component" value="Unassembled WGS sequence"/>
</dbReference>
<evidence type="ECO:0000313" key="2">
    <source>
        <dbReference type="EMBL" id="OYD15317.1"/>
    </source>
</evidence>
<feature type="chain" id="PRO_5012850650" evidence="1">
    <location>
        <begin position="21"/>
        <end position="91"/>
    </location>
</feature>
<protein>
    <submittedName>
        <fullName evidence="2">Uncharacterized protein</fullName>
    </submittedName>
</protein>
<keyword evidence="1" id="KW-0732">Signal</keyword>
<evidence type="ECO:0000313" key="3">
    <source>
        <dbReference type="Proteomes" id="UP000215215"/>
    </source>
</evidence>
<evidence type="ECO:0000256" key="1">
    <source>
        <dbReference type="SAM" id="SignalP"/>
    </source>
</evidence>
<accession>A0A235BU85</accession>
<comment type="caution">
    <text evidence="2">The sequence shown here is derived from an EMBL/GenBank/DDBJ whole genome shotgun (WGS) entry which is preliminary data.</text>
</comment>